<gene>
    <name evidence="2" type="ORF">CSUI_005500</name>
</gene>
<feature type="compositionally biased region" description="Polar residues" evidence="1">
    <location>
        <begin position="164"/>
        <end position="182"/>
    </location>
</feature>
<feature type="compositionally biased region" description="Basic and acidic residues" evidence="1">
    <location>
        <begin position="204"/>
        <end position="227"/>
    </location>
</feature>
<reference evidence="2 3" key="1">
    <citation type="journal article" date="2017" name="Int. J. Parasitol.">
        <title>The genome of the protozoan parasite Cystoisospora suis and a reverse vaccinology approach to identify vaccine candidates.</title>
        <authorList>
            <person name="Palmieri N."/>
            <person name="Shrestha A."/>
            <person name="Ruttkowski B."/>
            <person name="Beck T."/>
            <person name="Vogl C."/>
            <person name="Tomley F."/>
            <person name="Blake D.P."/>
            <person name="Joachim A."/>
        </authorList>
    </citation>
    <scope>NUCLEOTIDE SEQUENCE [LARGE SCALE GENOMIC DNA]</scope>
    <source>
        <strain evidence="2 3">Wien I</strain>
    </source>
</reference>
<dbReference type="OrthoDB" id="10421171at2759"/>
<protein>
    <submittedName>
        <fullName evidence="2">Glutamic acid-rich</fullName>
    </submittedName>
</protein>
<evidence type="ECO:0000313" key="2">
    <source>
        <dbReference type="EMBL" id="PHJ20667.1"/>
    </source>
</evidence>
<sequence>MMMSARSIDIHSPVSDLPGRKEGSRASGDSGEEENTHEVVRAEGLFSWSEEDEQPERDEESVRERCGRSPRRSRTTGRDADTTTQGGIIFNLTEEDEHVVEETPESHVGPLREGGSGQQRRTRTAARGSSGACTWTRTKPCGAKTQIDSEEHAADGVGDVPVPSHTTSGQEENKQSGPSSSTCDEDDVGPQMSGECWCPEDESFWDRPQGEWPYDPERQEEGEREQGSDGGGGGIRVRRIEFCRDTASIDDIRLMLVKSNAEAHVVQKVVYNLKARDSIIAQVMKQLSSLLAQSIEMHWQRQELLLRQQELEKEGRCCTTEESADSEVQDPRQKEAAFEGLDHSAFLSEPVFTKRKEEALFVSSSVASANGPQLEPPRDRSVLDSTPACTLTEKPVVEADSGSREHQKTEGGDAASKTPPPTSSPISCAKASDPVHSEAAPASSVAVPAVDCNLPCEDKVEEERAEACSGQSRFAEDSNTFEPQTQPAAMRISPAEWERVLQTHRVKVEELTSMMHVGVQPSSERTLKSCASPASGEGFFSWPFNGRA</sequence>
<accession>A0A2C6KTJ8</accession>
<proteinExistence type="predicted"/>
<dbReference type="GeneID" id="94428887"/>
<dbReference type="RefSeq" id="XP_067922353.1">
    <property type="nucleotide sequence ID" value="XM_068065676.1"/>
</dbReference>
<keyword evidence="3" id="KW-1185">Reference proteome</keyword>
<feature type="region of interest" description="Disordered" evidence="1">
    <location>
        <begin position="365"/>
        <end position="442"/>
    </location>
</feature>
<dbReference type="Proteomes" id="UP000221165">
    <property type="component" value="Unassembled WGS sequence"/>
</dbReference>
<feature type="compositionally biased region" description="Polar residues" evidence="1">
    <location>
        <begin position="469"/>
        <end position="487"/>
    </location>
</feature>
<feature type="compositionally biased region" description="Acidic residues" evidence="1">
    <location>
        <begin position="49"/>
        <end position="59"/>
    </location>
</feature>
<feature type="compositionally biased region" description="Basic and acidic residues" evidence="1">
    <location>
        <begin position="395"/>
        <end position="411"/>
    </location>
</feature>
<organism evidence="2 3">
    <name type="scientific">Cystoisospora suis</name>
    <dbReference type="NCBI Taxonomy" id="483139"/>
    <lineage>
        <taxon>Eukaryota</taxon>
        <taxon>Sar</taxon>
        <taxon>Alveolata</taxon>
        <taxon>Apicomplexa</taxon>
        <taxon>Conoidasida</taxon>
        <taxon>Coccidia</taxon>
        <taxon>Eucoccidiorida</taxon>
        <taxon>Eimeriorina</taxon>
        <taxon>Sarcocystidae</taxon>
        <taxon>Cystoisospora</taxon>
    </lineage>
</organism>
<evidence type="ECO:0000313" key="3">
    <source>
        <dbReference type="Proteomes" id="UP000221165"/>
    </source>
</evidence>
<feature type="region of interest" description="Disordered" evidence="1">
    <location>
        <begin position="1"/>
        <end position="235"/>
    </location>
</feature>
<name>A0A2C6KTJ8_9APIC</name>
<feature type="region of interest" description="Disordered" evidence="1">
    <location>
        <begin position="469"/>
        <end position="489"/>
    </location>
</feature>
<dbReference type="AlphaFoldDB" id="A0A2C6KTJ8"/>
<dbReference type="EMBL" id="MIGC01002664">
    <property type="protein sequence ID" value="PHJ20667.1"/>
    <property type="molecule type" value="Genomic_DNA"/>
</dbReference>
<dbReference type="VEuPathDB" id="ToxoDB:CSUI_005500"/>
<comment type="caution">
    <text evidence="2">The sequence shown here is derived from an EMBL/GenBank/DDBJ whole genome shotgun (WGS) entry which is preliminary data.</text>
</comment>
<evidence type="ECO:0000256" key="1">
    <source>
        <dbReference type="SAM" id="MobiDB-lite"/>
    </source>
</evidence>